<dbReference type="GO" id="GO:0003723">
    <property type="term" value="F:RNA binding"/>
    <property type="evidence" value="ECO:0007669"/>
    <property type="project" value="InterPro"/>
</dbReference>
<dbReference type="InterPro" id="IPR005561">
    <property type="entry name" value="ANTAR"/>
</dbReference>
<dbReference type="EMBL" id="CP047186">
    <property type="protein sequence ID" value="QHC54791.1"/>
    <property type="molecule type" value="Genomic_DNA"/>
</dbReference>
<proteinExistence type="predicted"/>
<feature type="domain" description="ANTAR" evidence="3">
    <location>
        <begin position="131"/>
        <end position="192"/>
    </location>
</feature>
<reference evidence="5" key="1">
    <citation type="submission" date="2019-12" db="EMBL/GenBank/DDBJ databases">
        <title>Complete and draft genome sequences of new strains and members of some known species of the genus Rathayibacter isolated from plants.</title>
        <authorList>
            <person name="Tarlachkov S.V."/>
            <person name="Starodumova I.P."/>
            <person name="Dorofeeva L.V."/>
            <person name="Prisyazhnaya N.V."/>
            <person name="Leyn S."/>
            <person name="Zlamal J."/>
            <person name="Elan M."/>
            <person name="Osterman A.L."/>
            <person name="Nadler S."/>
            <person name="Subbotin S.A."/>
            <person name="Evtushenko L.I."/>
        </authorList>
    </citation>
    <scope>NUCLEOTIDE SEQUENCE [LARGE SCALE GENOMIC DNA]</scope>
    <source>
        <strain evidence="5">VKM Ac-2761</strain>
    </source>
</reference>
<protein>
    <submittedName>
        <fullName evidence="4">ANTAR domain-containing protein</fullName>
    </submittedName>
</protein>
<name>A0AAE6RIR1_9MICO</name>
<dbReference type="InterPro" id="IPR036388">
    <property type="entry name" value="WH-like_DNA-bd_sf"/>
</dbReference>
<dbReference type="Pfam" id="PF03861">
    <property type="entry name" value="ANTAR"/>
    <property type="match status" value="1"/>
</dbReference>
<dbReference type="Gene3D" id="3.30.450.40">
    <property type="match status" value="1"/>
</dbReference>
<dbReference type="PROSITE" id="PS50921">
    <property type="entry name" value="ANTAR"/>
    <property type="match status" value="1"/>
</dbReference>
<dbReference type="InterPro" id="IPR029016">
    <property type="entry name" value="GAF-like_dom_sf"/>
</dbReference>
<evidence type="ECO:0000313" key="4">
    <source>
        <dbReference type="EMBL" id="QHC54791.1"/>
    </source>
</evidence>
<gene>
    <name evidence="4" type="ORF">GSU10_03430</name>
</gene>
<dbReference type="KEGG" id="rte:GSU10_03430"/>
<dbReference type="SUPFAM" id="SSF55781">
    <property type="entry name" value="GAF domain-like"/>
    <property type="match status" value="1"/>
</dbReference>
<organism evidence="4 5">
    <name type="scientific">Rathayibacter tanaceti</name>
    <dbReference type="NCBI Taxonomy" id="1671680"/>
    <lineage>
        <taxon>Bacteria</taxon>
        <taxon>Bacillati</taxon>
        <taxon>Actinomycetota</taxon>
        <taxon>Actinomycetes</taxon>
        <taxon>Micrococcales</taxon>
        <taxon>Microbacteriaceae</taxon>
        <taxon>Rathayibacter</taxon>
    </lineage>
</organism>
<keyword evidence="2" id="KW-0804">Transcription</keyword>
<evidence type="ECO:0000256" key="1">
    <source>
        <dbReference type="ARBA" id="ARBA00023015"/>
    </source>
</evidence>
<sequence>MTMLPVDDAAASTLSDPFDPEVLVATSMRAGALDEAQIDLGEGPPWRAYRSGRPDELNVSRAEDVGAWLFFCSDLAAAGVQSVLCVLLVLGTLGVGAVSLYCDASVVLEPEELRVARGLAAVLARAIIAQALERAQSGGGTHDATLSRCEVHQATGMVVSQTGSSIDDALLLIRAHAVATGTTVREVASRVVARTLDFTPDAASDDGK</sequence>
<dbReference type="Gene3D" id="1.10.10.10">
    <property type="entry name" value="Winged helix-like DNA-binding domain superfamily/Winged helix DNA-binding domain"/>
    <property type="match status" value="1"/>
</dbReference>
<evidence type="ECO:0000313" key="5">
    <source>
        <dbReference type="Proteomes" id="UP000465031"/>
    </source>
</evidence>
<dbReference type="Proteomes" id="UP000465031">
    <property type="component" value="Chromosome"/>
</dbReference>
<keyword evidence="1" id="KW-0805">Transcription regulation</keyword>
<evidence type="ECO:0000256" key="2">
    <source>
        <dbReference type="ARBA" id="ARBA00023163"/>
    </source>
</evidence>
<accession>A0AAE6RIR1</accession>
<evidence type="ECO:0000259" key="3">
    <source>
        <dbReference type="PROSITE" id="PS50921"/>
    </source>
</evidence>
<dbReference type="AlphaFoldDB" id="A0AAE6RIR1"/>
<dbReference type="SMART" id="SM01012">
    <property type="entry name" value="ANTAR"/>
    <property type="match status" value="1"/>
</dbReference>